<dbReference type="AlphaFoldDB" id="A0A1I0U2R1"/>
<feature type="transmembrane region" description="Helical" evidence="1">
    <location>
        <begin position="76"/>
        <end position="95"/>
    </location>
</feature>
<keyword evidence="1" id="KW-0472">Membrane</keyword>
<keyword evidence="1" id="KW-1133">Transmembrane helix</keyword>
<protein>
    <submittedName>
        <fullName evidence="2">Uncharacterized protein</fullName>
    </submittedName>
</protein>
<feature type="transmembrane region" description="Helical" evidence="1">
    <location>
        <begin position="101"/>
        <end position="119"/>
    </location>
</feature>
<proteinExistence type="predicted"/>
<feature type="transmembrane region" description="Helical" evidence="1">
    <location>
        <begin position="7"/>
        <end position="25"/>
    </location>
</feature>
<name>A0A1I0U2R1_9SPHI</name>
<sequence>MKCLMMILYCLLISTVLSLLGVFILQTMKVMGTAESDFINLPYGIAVGFNICLAFGTLPILFNLNNRVKFSPLMSGLSFFLLPFMLVLLSLLLMWDELWPGVLFALPYLSVLIIFFMRFRRGQHLKQYHQ</sequence>
<dbReference type="Proteomes" id="UP000198836">
    <property type="component" value="Unassembled WGS sequence"/>
</dbReference>
<gene>
    <name evidence="2" type="ORF">SAMN04488511_11939</name>
</gene>
<organism evidence="2 3">
    <name type="scientific">Pedobacter suwonensis</name>
    <dbReference type="NCBI Taxonomy" id="332999"/>
    <lineage>
        <taxon>Bacteria</taxon>
        <taxon>Pseudomonadati</taxon>
        <taxon>Bacteroidota</taxon>
        <taxon>Sphingobacteriia</taxon>
        <taxon>Sphingobacteriales</taxon>
        <taxon>Sphingobacteriaceae</taxon>
        <taxon>Pedobacter</taxon>
    </lineage>
</organism>
<evidence type="ECO:0000256" key="1">
    <source>
        <dbReference type="SAM" id="Phobius"/>
    </source>
</evidence>
<evidence type="ECO:0000313" key="3">
    <source>
        <dbReference type="Proteomes" id="UP000198836"/>
    </source>
</evidence>
<keyword evidence="3" id="KW-1185">Reference proteome</keyword>
<evidence type="ECO:0000313" key="2">
    <source>
        <dbReference type="EMBL" id="SFA58401.1"/>
    </source>
</evidence>
<reference evidence="3" key="1">
    <citation type="submission" date="2016-10" db="EMBL/GenBank/DDBJ databases">
        <authorList>
            <person name="Varghese N."/>
            <person name="Submissions S."/>
        </authorList>
    </citation>
    <scope>NUCLEOTIDE SEQUENCE [LARGE SCALE GENOMIC DNA]</scope>
    <source>
        <strain evidence="3">DSM 18130</strain>
    </source>
</reference>
<keyword evidence="1" id="KW-0812">Transmembrane</keyword>
<accession>A0A1I0U2R1</accession>
<feature type="transmembrane region" description="Helical" evidence="1">
    <location>
        <begin position="45"/>
        <end position="64"/>
    </location>
</feature>
<dbReference type="EMBL" id="FOJM01000019">
    <property type="protein sequence ID" value="SFA58401.1"/>
    <property type="molecule type" value="Genomic_DNA"/>
</dbReference>